<evidence type="ECO:0000256" key="1">
    <source>
        <dbReference type="SAM" id="MobiDB-lite"/>
    </source>
</evidence>
<reference evidence="2" key="2">
    <citation type="submission" date="2020-03" db="EMBL/GenBank/DDBJ databases">
        <title>The second near-complete assembly of the hexaploid bread wheat (Triticum aestivum) genome.</title>
        <authorList>
            <person name="Zimin A.V."/>
            <person name="Puiu D."/>
            <person name="Shumante A."/>
            <person name="Alonge M."/>
            <person name="Salzberg S.L."/>
        </authorList>
    </citation>
    <scope>NUCLEOTIDE SEQUENCE</scope>
    <source>
        <tissue evidence="2">Leaf</tissue>
    </source>
</reference>
<sequence>KQASGMNFSNKVLKGNSKLSRPHTPKLGIQILIRQVHIFMLLLIIDSNKTYPYATDNYSAPRRYAAAYGKFQHDDLGRTYGRY</sequence>
<feature type="region of interest" description="Disordered" evidence="1">
    <location>
        <begin position="1"/>
        <end position="20"/>
    </location>
</feature>
<comment type="caution">
    <text evidence="2">The sequence shown here is derived from an EMBL/GenBank/DDBJ whole genome shotgun (WGS) entry which is preliminary data.</text>
</comment>
<reference evidence="2" key="1">
    <citation type="journal article" date="2017" name="Gigascience">
        <title>The first near-complete assembly of the hexaploid bread wheat genome, Triticum aestivum.</title>
        <authorList>
            <person name="Zimin A.V."/>
            <person name="Puiu D."/>
            <person name="Hall R."/>
            <person name="Kingan S."/>
            <person name="Clavijo B.J."/>
            <person name="Salzberg S.L."/>
        </authorList>
    </citation>
    <scope>NUCLEOTIDE SEQUENCE</scope>
    <source>
        <tissue evidence="2">Leaf</tissue>
    </source>
</reference>
<dbReference type="Proteomes" id="UP000815260">
    <property type="component" value="Unassembled WGS sequence"/>
</dbReference>
<accession>A0A9R0G4E2</accession>
<feature type="compositionally biased region" description="Polar residues" evidence="1">
    <location>
        <begin position="1"/>
        <end position="10"/>
    </location>
</feature>
<dbReference type="EMBL" id="NMPL03017146">
    <property type="protein sequence ID" value="MBC2899396.1"/>
    <property type="molecule type" value="Genomic_DNA"/>
</dbReference>
<protein>
    <submittedName>
        <fullName evidence="2">Uncharacterized protein</fullName>
    </submittedName>
</protein>
<dbReference type="AlphaFoldDB" id="A0A9R0G4E2"/>
<organism evidence="2 3">
    <name type="scientific">Triticum aestivum</name>
    <name type="common">Wheat</name>
    <dbReference type="NCBI Taxonomy" id="4565"/>
    <lineage>
        <taxon>Eukaryota</taxon>
        <taxon>Viridiplantae</taxon>
        <taxon>Streptophyta</taxon>
        <taxon>Embryophyta</taxon>
        <taxon>Tracheophyta</taxon>
        <taxon>Spermatophyta</taxon>
        <taxon>Magnoliopsida</taxon>
        <taxon>Liliopsida</taxon>
        <taxon>Poales</taxon>
        <taxon>Poaceae</taxon>
        <taxon>BOP clade</taxon>
        <taxon>Pooideae</taxon>
        <taxon>Triticodae</taxon>
        <taxon>Triticeae</taxon>
        <taxon>Triticinae</taxon>
        <taxon>Triticum</taxon>
    </lineage>
</organism>
<feature type="non-terminal residue" evidence="2">
    <location>
        <position position="83"/>
    </location>
</feature>
<evidence type="ECO:0000313" key="2">
    <source>
        <dbReference type="EMBL" id="MBC2899396.1"/>
    </source>
</evidence>
<name>A0A9R0G4E2_WHEAT</name>
<feature type="non-terminal residue" evidence="2">
    <location>
        <position position="1"/>
    </location>
</feature>
<evidence type="ECO:0000313" key="3">
    <source>
        <dbReference type="Proteomes" id="UP000815260"/>
    </source>
</evidence>
<gene>
    <name evidence="2" type="ORF">CFC21_112234</name>
</gene>
<proteinExistence type="predicted"/>